<feature type="chain" id="PRO_5031476244" description="Mid2 domain-containing protein" evidence="7">
    <location>
        <begin position="20"/>
        <end position="308"/>
    </location>
</feature>
<evidence type="ECO:0000256" key="6">
    <source>
        <dbReference type="SAM" id="Phobius"/>
    </source>
</evidence>
<accession>A0A7R7XIK1</accession>
<dbReference type="GO" id="GO:0016020">
    <property type="term" value="C:membrane"/>
    <property type="evidence" value="ECO:0007669"/>
    <property type="project" value="UniProtKB-SubCell"/>
</dbReference>
<evidence type="ECO:0000313" key="8">
    <source>
        <dbReference type="EMBL" id="BCS21269.1"/>
    </source>
</evidence>
<evidence type="ECO:0000256" key="3">
    <source>
        <dbReference type="ARBA" id="ARBA00022989"/>
    </source>
</evidence>
<reference evidence="8" key="1">
    <citation type="submission" date="2021-01" db="EMBL/GenBank/DDBJ databases">
        <authorList>
            <consortium name="Aspergillus puulaauensis MK2 genome sequencing consortium"/>
            <person name="Kazuki M."/>
            <person name="Futagami T."/>
        </authorList>
    </citation>
    <scope>NUCLEOTIDE SEQUENCE</scope>
    <source>
        <strain evidence="8">MK2</strain>
    </source>
</reference>
<feature type="region of interest" description="Disordered" evidence="5">
    <location>
        <begin position="132"/>
        <end position="189"/>
    </location>
</feature>
<feature type="signal peptide" evidence="7">
    <location>
        <begin position="1"/>
        <end position="19"/>
    </location>
</feature>
<name>A0A7R7XIK1_9EURO</name>
<dbReference type="Proteomes" id="UP000654913">
    <property type="component" value="Chromosome 2"/>
</dbReference>
<evidence type="ECO:0000256" key="7">
    <source>
        <dbReference type="SAM" id="SignalP"/>
    </source>
</evidence>
<dbReference type="OrthoDB" id="4500576at2759"/>
<keyword evidence="7" id="KW-0732">Signal</keyword>
<gene>
    <name evidence="8" type="ORF">APUU_21701S</name>
</gene>
<dbReference type="KEGG" id="apuu:APUU_21701S"/>
<dbReference type="InterPro" id="IPR051694">
    <property type="entry name" value="Immunoregulatory_rcpt-like"/>
</dbReference>
<keyword evidence="4 6" id="KW-0472">Membrane</keyword>
<keyword evidence="9" id="KW-1185">Reference proteome</keyword>
<dbReference type="EMBL" id="AP024444">
    <property type="protein sequence ID" value="BCS21269.1"/>
    <property type="molecule type" value="Genomic_DNA"/>
</dbReference>
<feature type="compositionally biased region" description="Low complexity" evidence="5">
    <location>
        <begin position="140"/>
        <end position="172"/>
    </location>
</feature>
<evidence type="ECO:0000256" key="2">
    <source>
        <dbReference type="ARBA" id="ARBA00022692"/>
    </source>
</evidence>
<dbReference type="GeneID" id="64971274"/>
<evidence type="ECO:0000256" key="5">
    <source>
        <dbReference type="SAM" id="MobiDB-lite"/>
    </source>
</evidence>
<keyword evidence="2 6" id="KW-0812">Transmembrane</keyword>
<keyword evidence="3 6" id="KW-1133">Transmembrane helix</keyword>
<dbReference type="RefSeq" id="XP_041553463.1">
    <property type="nucleotide sequence ID" value="XM_041700482.1"/>
</dbReference>
<comment type="subcellular location">
    <subcellularLocation>
        <location evidence="1">Membrane</location>
        <topology evidence="1">Single-pass membrane protein</topology>
    </subcellularLocation>
</comment>
<protein>
    <recommendedName>
        <fullName evidence="10">Mid2 domain-containing protein</fullName>
    </recommendedName>
</protein>
<organism evidence="8 9">
    <name type="scientific">Aspergillus puulaauensis</name>
    <dbReference type="NCBI Taxonomy" id="1220207"/>
    <lineage>
        <taxon>Eukaryota</taxon>
        <taxon>Fungi</taxon>
        <taxon>Dikarya</taxon>
        <taxon>Ascomycota</taxon>
        <taxon>Pezizomycotina</taxon>
        <taxon>Eurotiomycetes</taxon>
        <taxon>Eurotiomycetidae</taxon>
        <taxon>Eurotiales</taxon>
        <taxon>Aspergillaceae</taxon>
        <taxon>Aspergillus</taxon>
    </lineage>
</organism>
<feature type="transmembrane region" description="Helical" evidence="6">
    <location>
        <begin position="194"/>
        <end position="215"/>
    </location>
</feature>
<feature type="region of interest" description="Disordered" evidence="5">
    <location>
        <begin position="266"/>
        <end position="308"/>
    </location>
</feature>
<sequence length="308" mass="32498">MRWNLVQILPLAFLPLVEAAGTVQDLWESPQYPDYTTTYTAGTTIKVSWDPDLVTQFAFFCKDCDVSNVDLWLTGTSYTRKLEAGVDVNKTTSYEWDISLDDSDIEASTEWTFRFLPADAAWGTNNQEISSAKFNLDPRPSASSSSATPSPTPDPTSTTSAPSAPAATETSSNDANSEDVNEDGGSTLSTGAKAGVGIGVGAGGLIIIALAFLLWKRMSALKASKAAGTGAVGGYSNINQYPPPSDGYSPGQKGYFAPPMTKAAPMTSSITTGPVALTELPGGENAREMDAGTDAQRPPIEMDASPRR</sequence>
<evidence type="ECO:0000256" key="1">
    <source>
        <dbReference type="ARBA" id="ARBA00004167"/>
    </source>
</evidence>
<dbReference type="GO" id="GO:0071944">
    <property type="term" value="C:cell periphery"/>
    <property type="evidence" value="ECO:0007669"/>
    <property type="project" value="UniProtKB-ARBA"/>
</dbReference>
<evidence type="ECO:0000313" key="9">
    <source>
        <dbReference type="Proteomes" id="UP000654913"/>
    </source>
</evidence>
<dbReference type="AlphaFoldDB" id="A0A7R7XIK1"/>
<evidence type="ECO:0008006" key="10">
    <source>
        <dbReference type="Google" id="ProtNLM"/>
    </source>
</evidence>
<proteinExistence type="predicted"/>
<dbReference type="PANTHER" id="PTHR15549">
    <property type="entry name" value="PAIRED IMMUNOGLOBULIN-LIKE TYPE 2 RECEPTOR"/>
    <property type="match status" value="1"/>
</dbReference>
<reference evidence="8" key="2">
    <citation type="submission" date="2021-02" db="EMBL/GenBank/DDBJ databases">
        <title>Aspergillus puulaauensis MK2 genome sequence.</title>
        <authorList>
            <person name="Futagami T."/>
            <person name="Mori K."/>
            <person name="Kadooka C."/>
            <person name="Tanaka T."/>
        </authorList>
    </citation>
    <scope>NUCLEOTIDE SEQUENCE</scope>
    <source>
        <strain evidence="8">MK2</strain>
    </source>
</reference>
<evidence type="ECO:0000256" key="4">
    <source>
        <dbReference type="ARBA" id="ARBA00023136"/>
    </source>
</evidence>